<protein>
    <submittedName>
        <fullName evidence="9">AEC family transporter</fullName>
    </submittedName>
</protein>
<feature type="transmembrane region" description="Helical" evidence="8">
    <location>
        <begin position="100"/>
        <end position="121"/>
    </location>
</feature>
<feature type="transmembrane region" description="Helical" evidence="8">
    <location>
        <begin position="195"/>
        <end position="219"/>
    </location>
</feature>
<feature type="transmembrane region" description="Helical" evidence="8">
    <location>
        <begin position="127"/>
        <end position="146"/>
    </location>
</feature>
<keyword evidence="7 8" id="KW-0472">Membrane</keyword>
<dbReference type="PANTHER" id="PTHR36838">
    <property type="entry name" value="AUXIN EFFLUX CARRIER FAMILY PROTEIN"/>
    <property type="match status" value="1"/>
</dbReference>
<feature type="transmembrane region" description="Helical" evidence="8">
    <location>
        <begin position="167"/>
        <end position="189"/>
    </location>
</feature>
<comment type="caution">
    <text evidence="9">The sequence shown here is derived from an EMBL/GenBank/DDBJ whole genome shotgun (WGS) entry which is preliminary data.</text>
</comment>
<dbReference type="PANTHER" id="PTHR36838:SF3">
    <property type="entry name" value="TRANSPORTER AUXIN EFFLUX CARRIER EC FAMILY"/>
    <property type="match status" value="1"/>
</dbReference>
<evidence type="ECO:0000256" key="3">
    <source>
        <dbReference type="ARBA" id="ARBA00022448"/>
    </source>
</evidence>
<name>A0A317CJD6_9GAMM</name>
<keyword evidence="3" id="KW-0813">Transport</keyword>
<dbReference type="GO" id="GO:0005886">
    <property type="term" value="C:plasma membrane"/>
    <property type="evidence" value="ECO:0007669"/>
    <property type="project" value="UniProtKB-SubCell"/>
</dbReference>
<feature type="transmembrane region" description="Helical" evidence="8">
    <location>
        <begin position="6"/>
        <end position="26"/>
    </location>
</feature>
<dbReference type="RefSeq" id="WP_109823390.1">
    <property type="nucleotide sequence ID" value="NZ_QGKL01000029.1"/>
</dbReference>
<proteinExistence type="inferred from homology"/>
<dbReference type="InterPro" id="IPR004776">
    <property type="entry name" value="Mem_transp_PIN-like"/>
</dbReference>
<dbReference type="GO" id="GO:0055085">
    <property type="term" value="P:transmembrane transport"/>
    <property type="evidence" value="ECO:0007669"/>
    <property type="project" value="InterPro"/>
</dbReference>
<evidence type="ECO:0000256" key="7">
    <source>
        <dbReference type="ARBA" id="ARBA00023136"/>
    </source>
</evidence>
<dbReference type="Gene3D" id="1.20.1530.20">
    <property type="match status" value="1"/>
</dbReference>
<dbReference type="AlphaFoldDB" id="A0A317CJD6"/>
<dbReference type="Pfam" id="PF03547">
    <property type="entry name" value="Mem_trans"/>
    <property type="match status" value="1"/>
</dbReference>
<gene>
    <name evidence="9" type="ORF">DKT75_10590</name>
</gene>
<evidence type="ECO:0000256" key="8">
    <source>
        <dbReference type="SAM" id="Phobius"/>
    </source>
</evidence>
<evidence type="ECO:0000256" key="6">
    <source>
        <dbReference type="ARBA" id="ARBA00022989"/>
    </source>
</evidence>
<accession>A0A317CJD6</accession>
<evidence type="ECO:0000313" key="9">
    <source>
        <dbReference type="EMBL" id="PWQ96440.1"/>
    </source>
</evidence>
<evidence type="ECO:0000256" key="2">
    <source>
        <dbReference type="ARBA" id="ARBA00010145"/>
    </source>
</evidence>
<keyword evidence="4" id="KW-1003">Cell membrane</keyword>
<feature type="transmembrane region" description="Helical" evidence="8">
    <location>
        <begin position="257"/>
        <end position="279"/>
    </location>
</feature>
<keyword evidence="6 8" id="KW-1133">Transmembrane helix</keyword>
<evidence type="ECO:0000313" key="10">
    <source>
        <dbReference type="Proteomes" id="UP000245506"/>
    </source>
</evidence>
<evidence type="ECO:0000256" key="5">
    <source>
        <dbReference type="ARBA" id="ARBA00022692"/>
    </source>
</evidence>
<dbReference type="InterPro" id="IPR038770">
    <property type="entry name" value="Na+/solute_symporter_sf"/>
</dbReference>
<dbReference type="EMBL" id="QGKL01000029">
    <property type="protein sequence ID" value="PWQ96440.1"/>
    <property type="molecule type" value="Genomic_DNA"/>
</dbReference>
<comment type="similarity">
    <text evidence="2">Belongs to the auxin efflux carrier (TC 2.A.69) family.</text>
</comment>
<sequence length="310" mass="33351">MLQILQIVLPVFLVIGAGYFAAYFKFFTEDQASAMMRFATQFAIPCLLFNALVNLDLAKEFHPNILVPFYVGAFFSFAVVWLGAGLIFKHTPGARVAIGFAGLFSNLVLIGLSIIELAYGMEASKTAIAIIAMHAPFCYILGIVSMEFSRADGLGLGETLKSVVKQVFSNTLMIGIMLGFIVNLGQIAVPVSISTALNLIATSALPVALFSLGALLISYRLRSGIGEVSMVSVSKLILHPVIAYLIGRFVFDLPPELLNPMVIMAAMPPGMNVYIFANIYDRAKGIAASSILVSTVLSVVTISVWLVILE</sequence>
<feature type="transmembrane region" description="Helical" evidence="8">
    <location>
        <begin position="286"/>
        <end position="308"/>
    </location>
</feature>
<feature type="transmembrane region" description="Helical" evidence="8">
    <location>
        <begin position="231"/>
        <end position="251"/>
    </location>
</feature>
<organism evidence="9 10">
    <name type="scientific">Leucothrix arctica</name>
    <dbReference type="NCBI Taxonomy" id="1481894"/>
    <lineage>
        <taxon>Bacteria</taxon>
        <taxon>Pseudomonadati</taxon>
        <taxon>Pseudomonadota</taxon>
        <taxon>Gammaproteobacteria</taxon>
        <taxon>Thiotrichales</taxon>
        <taxon>Thiotrichaceae</taxon>
        <taxon>Leucothrix</taxon>
    </lineage>
</organism>
<dbReference type="OrthoDB" id="5870554at2"/>
<evidence type="ECO:0000256" key="1">
    <source>
        <dbReference type="ARBA" id="ARBA00004651"/>
    </source>
</evidence>
<reference evidence="9 10" key="1">
    <citation type="submission" date="2018-05" db="EMBL/GenBank/DDBJ databases">
        <title>Leucothrix arctica sp. nov., isolated from Arctic seawater.</title>
        <authorList>
            <person name="Choi A."/>
            <person name="Baek K."/>
        </authorList>
    </citation>
    <scope>NUCLEOTIDE SEQUENCE [LARGE SCALE GENOMIC DNA]</scope>
    <source>
        <strain evidence="9 10">IMCC9719</strain>
    </source>
</reference>
<comment type="subcellular location">
    <subcellularLocation>
        <location evidence="1">Cell membrane</location>
        <topology evidence="1">Multi-pass membrane protein</topology>
    </subcellularLocation>
</comment>
<feature type="transmembrane region" description="Helical" evidence="8">
    <location>
        <begin position="38"/>
        <end position="55"/>
    </location>
</feature>
<keyword evidence="10" id="KW-1185">Reference proteome</keyword>
<dbReference type="Proteomes" id="UP000245506">
    <property type="component" value="Unassembled WGS sequence"/>
</dbReference>
<evidence type="ECO:0000256" key="4">
    <source>
        <dbReference type="ARBA" id="ARBA00022475"/>
    </source>
</evidence>
<keyword evidence="5 8" id="KW-0812">Transmembrane</keyword>
<feature type="transmembrane region" description="Helical" evidence="8">
    <location>
        <begin position="67"/>
        <end position="88"/>
    </location>
</feature>